<dbReference type="EMBL" id="ML179233">
    <property type="protein sequence ID" value="THU94019.1"/>
    <property type="molecule type" value="Genomic_DNA"/>
</dbReference>
<evidence type="ECO:0000313" key="2">
    <source>
        <dbReference type="EMBL" id="THU94016.1"/>
    </source>
</evidence>
<dbReference type="EMBL" id="ML179233">
    <property type="protein sequence ID" value="THU94016.1"/>
    <property type="molecule type" value="Genomic_DNA"/>
</dbReference>
<reference evidence="2 5" key="1">
    <citation type="journal article" date="2019" name="Nat. Ecol. Evol.">
        <title>Megaphylogeny resolves global patterns of mushroom evolution.</title>
        <authorList>
            <person name="Varga T."/>
            <person name="Krizsan K."/>
            <person name="Foldi C."/>
            <person name="Dima B."/>
            <person name="Sanchez-Garcia M."/>
            <person name="Sanchez-Ramirez S."/>
            <person name="Szollosi G.J."/>
            <person name="Szarkandi J.G."/>
            <person name="Papp V."/>
            <person name="Albert L."/>
            <person name="Andreopoulos W."/>
            <person name="Angelini C."/>
            <person name="Antonin V."/>
            <person name="Barry K.W."/>
            <person name="Bougher N.L."/>
            <person name="Buchanan P."/>
            <person name="Buyck B."/>
            <person name="Bense V."/>
            <person name="Catcheside P."/>
            <person name="Chovatia M."/>
            <person name="Cooper J."/>
            <person name="Damon W."/>
            <person name="Desjardin D."/>
            <person name="Finy P."/>
            <person name="Geml J."/>
            <person name="Haridas S."/>
            <person name="Hughes K."/>
            <person name="Justo A."/>
            <person name="Karasinski D."/>
            <person name="Kautmanova I."/>
            <person name="Kiss B."/>
            <person name="Kocsube S."/>
            <person name="Kotiranta H."/>
            <person name="LaButti K.M."/>
            <person name="Lechner B.E."/>
            <person name="Liimatainen K."/>
            <person name="Lipzen A."/>
            <person name="Lukacs Z."/>
            <person name="Mihaltcheva S."/>
            <person name="Morgado L.N."/>
            <person name="Niskanen T."/>
            <person name="Noordeloos M.E."/>
            <person name="Ohm R.A."/>
            <person name="Ortiz-Santana B."/>
            <person name="Ovrebo C."/>
            <person name="Racz N."/>
            <person name="Riley R."/>
            <person name="Savchenko A."/>
            <person name="Shiryaev A."/>
            <person name="Soop K."/>
            <person name="Spirin V."/>
            <person name="Szebenyi C."/>
            <person name="Tomsovsky M."/>
            <person name="Tulloss R.E."/>
            <person name="Uehling J."/>
            <person name="Grigoriev I.V."/>
            <person name="Vagvolgyi C."/>
            <person name="Papp T."/>
            <person name="Martin F.M."/>
            <person name="Miettinen O."/>
            <person name="Hibbett D.S."/>
            <person name="Nagy L.G."/>
        </authorList>
    </citation>
    <scope>NUCLEOTIDE SEQUENCE [LARGE SCALE GENOMIC DNA]</scope>
    <source>
        <strain evidence="2 5">CBS 962.96</strain>
    </source>
</reference>
<gene>
    <name evidence="3" type="ORF">K435DRAFT_799205</name>
    <name evidence="4" type="ORF">K435DRAFT_799240</name>
    <name evidence="2" type="ORF">K435DRAFT_860927</name>
</gene>
<organism evidence="2 5">
    <name type="scientific">Dendrothele bispora (strain CBS 962.96)</name>
    <dbReference type="NCBI Taxonomy" id="1314807"/>
    <lineage>
        <taxon>Eukaryota</taxon>
        <taxon>Fungi</taxon>
        <taxon>Dikarya</taxon>
        <taxon>Basidiomycota</taxon>
        <taxon>Agaricomycotina</taxon>
        <taxon>Agaricomycetes</taxon>
        <taxon>Agaricomycetidae</taxon>
        <taxon>Agaricales</taxon>
        <taxon>Agaricales incertae sedis</taxon>
        <taxon>Dendrothele</taxon>
    </lineage>
</organism>
<name>A0A4S8LWE8_DENBC</name>
<evidence type="ECO:0000313" key="4">
    <source>
        <dbReference type="EMBL" id="THU94062.1"/>
    </source>
</evidence>
<dbReference type="AlphaFoldDB" id="A0A4S8LWE8"/>
<dbReference type="Proteomes" id="UP000297245">
    <property type="component" value="Unassembled WGS sequence"/>
</dbReference>
<protein>
    <submittedName>
        <fullName evidence="2">Uncharacterized protein</fullName>
    </submittedName>
</protein>
<evidence type="ECO:0000313" key="3">
    <source>
        <dbReference type="EMBL" id="THU94019.1"/>
    </source>
</evidence>
<proteinExistence type="predicted"/>
<evidence type="ECO:0000313" key="5">
    <source>
        <dbReference type="Proteomes" id="UP000297245"/>
    </source>
</evidence>
<keyword evidence="5" id="KW-1185">Reference proteome</keyword>
<feature type="region of interest" description="Disordered" evidence="1">
    <location>
        <begin position="1"/>
        <end position="21"/>
    </location>
</feature>
<evidence type="ECO:0000256" key="1">
    <source>
        <dbReference type="SAM" id="MobiDB-lite"/>
    </source>
</evidence>
<dbReference type="EMBL" id="ML179233">
    <property type="protein sequence ID" value="THU94062.1"/>
    <property type="molecule type" value="Genomic_DNA"/>
</dbReference>
<accession>A0A4S8LWE8</accession>
<feature type="compositionally biased region" description="Polar residues" evidence="1">
    <location>
        <begin position="8"/>
        <end position="18"/>
    </location>
</feature>
<sequence>MFQEHETQTSSRLQSGPSPSYCKAPWNTKVVAGIFKWAGSVEDQFGIKNEASLKVTIRNLWNLYLPPPKDSSATCTHEDTEQLRVDHPAVLKFVTFRTSRSQTGQRALAVVKADVLKSEAVGE</sequence>